<name>A0AAE0NHE7_9PEZI</name>
<dbReference type="AlphaFoldDB" id="A0AAE0NHE7"/>
<dbReference type="EMBL" id="JAULSW010000005">
    <property type="protein sequence ID" value="KAK3381536.1"/>
    <property type="molecule type" value="Genomic_DNA"/>
</dbReference>
<evidence type="ECO:0000313" key="2">
    <source>
        <dbReference type="Proteomes" id="UP001285441"/>
    </source>
</evidence>
<accession>A0AAE0NHE7</accession>
<sequence length="170" mass="19109">MGLITVAAITSQPVQPAPPFSTRANTPSSQPKSCGLPWDLLDCCCWHRSSHLCSSLAPLFGLSLHYRRVDHSPTNAELPLPSWRSDLFDSFFFRFCYANTPCVIYLRVYAEHALTLMPSHLCSKTTKLVILLQRDLPRCCCRGPLRVGAPARASRHNYVVFFLSPCLQEK</sequence>
<reference evidence="1" key="2">
    <citation type="submission" date="2023-06" db="EMBL/GenBank/DDBJ databases">
        <authorList>
            <consortium name="Lawrence Berkeley National Laboratory"/>
            <person name="Haridas S."/>
            <person name="Hensen N."/>
            <person name="Bonometti L."/>
            <person name="Westerberg I."/>
            <person name="Brannstrom I.O."/>
            <person name="Guillou S."/>
            <person name="Cros-Aarteil S."/>
            <person name="Calhoun S."/>
            <person name="Kuo A."/>
            <person name="Mondo S."/>
            <person name="Pangilinan J."/>
            <person name="Riley R."/>
            <person name="LaButti K."/>
            <person name="Andreopoulos B."/>
            <person name="Lipzen A."/>
            <person name="Chen C."/>
            <person name="Yanf M."/>
            <person name="Daum C."/>
            <person name="Ng V."/>
            <person name="Clum A."/>
            <person name="Steindorff A."/>
            <person name="Ohm R."/>
            <person name="Martin F."/>
            <person name="Silar P."/>
            <person name="Natvig D."/>
            <person name="Lalanne C."/>
            <person name="Gautier V."/>
            <person name="Ament-velasquez S.L."/>
            <person name="Kruys A."/>
            <person name="Hutchinson M.I."/>
            <person name="Powell A.J."/>
            <person name="Barry K."/>
            <person name="Miller A.N."/>
            <person name="Grigoriev I.V."/>
            <person name="Debuchy R."/>
            <person name="Gladieux P."/>
            <person name="Thoren M.H."/>
            <person name="Johannesson H."/>
        </authorList>
    </citation>
    <scope>NUCLEOTIDE SEQUENCE</scope>
    <source>
        <strain evidence="1">CBS 232.78</strain>
    </source>
</reference>
<proteinExistence type="predicted"/>
<evidence type="ECO:0000313" key="1">
    <source>
        <dbReference type="EMBL" id="KAK3381536.1"/>
    </source>
</evidence>
<dbReference type="Proteomes" id="UP001285441">
    <property type="component" value="Unassembled WGS sequence"/>
</dbReference>
<reference evidence="1" key="1">
    <citation type="journal article" date="2023" name="Mol. Phylogenet. Evol.">
        <title>Genome-scale phylogeny and comparative genomics of the fungal order Sordariales.</title>
        <authorList>
            <person name="Hensen N."/>
            <person name="Bonometti L."/>
            <person name="Westerberg I."/>
            <person name="Brannstrom I.O."/>
            <person name="Guillou S."/>
            <person name="Cros-Aarteil S."/>
            <person name="Calhoun S."/>
            <person name="Haridas S."/>
            <person name="Kuo A."/>
            <person name="Mondo S."/>
            <person name="Pangilinan J."/>
            <person name="Riley R."/>
            <person name="LaButti K."/>
            <person name="Andreopoulos B."/>
            <person name="Lipzen A."/>
            <person name="Chen C."/>
            <person name="Yan M."/>
            <person name="Daum C."/>
            <person name="Ng V."/>
            <person name="Clum A."/>
            <person name="Steindorff A."/>
            <person name="Ohm R.A."/>
            <person name="Martin F."/>
            <person name="Silar P."/>
            <person name="Natvig D.O."/>
            <person name="Lalanne C."/>
            <person name="Gautier V."/>
            <person name="Ament-Velasquez S.L."/>
            <person name="Kruys A."/>
            <person name="Hutchinson M.I."/>
            <person name="Powell A.J."/>
            <person name="Barry K."/>
            <person name="Miller A.N."/>
            <person name="Grigoriev I.V."/>
            <person name="Debuchy R."/>
            <person name="Gladieux P."/>
            <person name="Hiltunen Thoren M."/>
            <person name="Johannesson H."/>
        </authorList>
    </citation>
    <scope>NUCLEOTIDE SEQUENCE</scope>
    <source>
        <strain evidence="1">CBS 232.78</strain>
    </source>
</reference>
<comment type="caution">
    <text evidence="1">The sequence shown here is derived from an EMBL/GenBank/DDBJ whole genome shotgun (WGS) entry which is preliminary data.</text>
</comment>
<organism evidence="1 2">
    <name type="scientific">Podospora didyma</name>
    <dbReference type="NCBI Taxonomy" id="330526"/>
    <lineage>
        <taxon>Eukaryota</taxon>
        <taxon>Fungi</taxon>
        <taxon>Dikarya</taxon>
        <taxon>Ascomycota</taxon>
        <taxon>Pezizomycotina</taxon>
        <taxon>Sordariomycetes</taxon>
        <taxon>Sordariomycetidae</taxon>
        <taxon>Sordariales</taxon>
        <taxon>Podosporaceae</taxon>
        <taxon>Podospora</taxon>
    </lineage>
</organism>
<gene>
    <name evidence="1" type="ORF">B0H63DRAFT_207795</name>
</gene>
<keyword evidence="2" id="KW-1185">Reference proteome</keyword>
<protein>
    <submittedName>
        <fullName evidence="1">Uncharacterized protein</fullName>
    </submittedName>
</protein>